<feature type="transmembrane region" description="Helical" evidence="1">
    <location>
        <begin position="281"/>
        <end position="299"/>
    </location>
</feature>
<dbReference type="AlphaFoldDB" id="A0A512DS28"/>
<feature type="transmembrane region" description="Helical" evidence="1">
    <location>
        <begin position="221"/>
        <end position="239"/>
    </location>
</feature>
<dbReference type="OrthoDB" id="1550403at2"/>
<proteinExistence type="predicted"/>
<sequence>MSIATYEREISAKEDRIASDQAERAPARFADPRAGMHHRLPGFVQPFLTWLTARPAPGETAKAHSSHYHVVTAFAALIAGVAFSLAALELGGFWLIALPFMMILSSSGMGKLQAVVFHHCAHGTVFRERSTNRRVGETISILLLMKHFDVYQHEHMLHHSPNKLLTHEDEFTQFVMNLAGLRPGLPKAVLWRRVMISFVSPFFHLRFLLARISSCLLSHSTVHNLIGWAAWGGLFYVTWLTETWVQMTVVWLIPVVILLQVGTALRTLCEHRFPEQEVINARGKTFVCLATAGVFPGAPVPEKSAMTPSGLAAWAGWWAAMLTVHLFARVFVLVGDAPCHDFHHRRPASRRWTDYIHARQKDADSGCPTYPLGYIETWGLRQAIDENLASLSTASRI</sequence>
<feature type="transmembrane region" description="Helical" evidence="1">
    <location>
        <begin position="311"/>
        <end position="335"/>
    </location>
</feature>
<accession>A0A512DS28</accession>
<evidence type="ECO:0000256" key="1">
    <source>
        <dbReference type="SAM" id="Phobius"/>
    </source>
</evidence>
<keyword evidence="4" id="KW-1185">Reference proteome</keyword>
<evidence type="ECO:0000313" key="4">
    <source>
        <dbReference type="Proteomes" id="UP000321523"/>
    </source>
</evidence>
<dbReference type="GO" id="GO:0006629">
    <property type="term" value="P:lipid metabolic process"/>
    <property type="evidence" value="ECO:0007669"/>
    <property type="project" value="InterPro"/>
</dbReference>
<feature type="transmembrane region" description="Helical" evidence="1">
    <location>
        <begin position="70"/>
        <end position="97"/>
    </location>
</feature>
<protein>
    <recommendedName>
        <fullName evidence="2">Fatty acid desaturase domain-containing protein</fullName>
    </recommendedName>
</protein>
<feature type="transmembrane region" description="Helical" evidence="1">
    <location>
        <begin position="190"/>
        <end position="209"/>
    </location>
</feature>
<feature type="domain" description="Fatty acid desaturase" evidence="2">
    <location>
        <begin position="113"/>
        <end position="277"/>
    </location>
</feature>
<evidence type="ECO:0000259" key="2">
    <source>
        <dbReference type="Pfam" id="PF00487"/>
    </source>
</evidence>
<dbReference type="EMBL" id="BJYZ01000015">
    <property type="protein sequence ID" value="GEO39292.1"/>
    <property type="molecule type" value="Genomic_DNA"/>
</dbReference>
<dbReference type="RefSeq" id="WP_044431092.1">
    <property type="nucleotide sequence ID" value="NZ_BJYZ01000015.1"/>
</dbReference>
<keyword evidence="1" id="KW-0812">Transmembrane</keyword>
<reference evidence="3 4" key="1">
    <citation type="submission" date="2019-07" db="EMBL/GenBank/DDBJ databases">
        <title>Whole genome shotgun sequence of Skermanella aerolata NBRC 106429.</title>
        <authorList>
            <person name="Hosoyama A."/>
            <person name="Uohara A."/>
            <person name="Ohji S."/>
            <person name="Ichikawa N."/>
        </authorList>
    </citation>
    <scope>NUCLEOTIDE SEQUENCE [LARGE SCALE GENOMIC DNA]</scope>
    <source>
        <strain evidence="3 4">NBRC 106429</strain>
    </source>
</reference>
<dbReference type="Pfam" id="PF00487">
    <property type="entry name" value="FA_desaturase"/>
    <property type="match status" value="1"/>
</dbReference>
<evidence type="ECO:0000313" key="3">
    <source>
        <dbReference type="EMBL" id="GEO39292.1"/>
    </source>
</evidence>
<keyword evidence="1" id="KW-0472">Membrane</keyword>
<dbReference type="Proteomes" id="UP000321523">
    <property type="component" value="Unassembled WGS sequence"/>
</dbReference>
<organism evidence="3 4">
    <name type="scientific">Skermanella aerolata</name>
    <dbReference type="NCBI Taxonomy" id="393310"/>
    <lineage>
        <taxon>Bacteria</taxon>
        <taxon>Pseudomonadati</taxon>
        <taxon>Pseudomonadota</taxon>
        <taxon>Alphaproteobacteria</taxon>
        <taxon>Rhodospirillales</taxon>
        <taxon>Azospirillaceae</taxon>
        <taxon>Skermanella</taxon>
    </lineage>
</organism>
<name>A0A512DS28_9PROT</name>
<gene>
    <name evidence="3" type="ORF">SAE02_34400</name>
</gene>
<feature type="transmembrane region" description="Helical" evidence="1">
    <location>
        <begin position="251"/>
        <end position="269"/>
    </location>
</feature>
<comment type="caution">
    <text evidence="3">The sequence shown here is derived from an EMBL/GenBank/DDBJ whole genome shotgun (WGS) entry which is preliminary data.</text>
</comment>
<keyword evidence="1" id="KW-1133">Transmembrane helix</keyword>
<dbReference type="InterPro" id="IPR005804">
    <property type="entry name" value="FA_desaturase_dom"/>
</dbReference>